<organism evidence="2 3">
    <name type="scientific">Deinococcus budaensis</name>
    <dbReference type="NCBI Taxonomy" id="1665626"/>
    <lineage>
        <taxon>Bacteria</taxon>
        <taxon>Thermotogati</taxon>
        <taxon>Deinococcota</taxon>
        <taxon>Deinococci</taxon>
        <taxon>Deinococcales</taxon>
        <taxon>Deinococcaceae</taxon>
        <taxon>Deinococcus</taxon>
    </lineage>
</organism>
<name>A0A7W8LR10_9DEIO</name>
<sequence length="170" mass="18912">MTDRRFPLGPMPTPLTLTGHERAEALAALRRLPAELRVVAESLTGLALDTPYRQGGWTGRQVVHHVADSHLNAYARVKLTLTEARPVVKPYDEGAWAGLPDVDLPVHPSLLLLEGLHTRLVAVLESVPEGDWAREWTHPGLGRTFTLDTLLAMYAWHGRHHTAHLRLIGR</sequence>
<dbReference type="AlphaFoldDB" id="A0A7W8LR10"/>
<dbReference type="NCBIfam" id="NF009807">
    <property type="entry name" value="PRK13291.1"/>
    <property type="match status" value="1"/>
</dbReference>
<evidence type="ECO:0000313" key="3">
    <source>
        <dbReference type="Proteomes" id="UP000525389"/>
    </source>
</evidence>
<gene>
    <name evidence="2" type="ORF">HNQ09_002858</name>
</gene>
<keyword evidence="3" id="KW-1185">Reference proteome</keyword>
<dbReference type="Pfam" id="PF12867">
    <property type="entry name" value="DinB_2"/>
    <property type="match status" value="1"/>
</dbReference>
<dbReference type="RefSeq" id="WP_184030547.1">
    <property type="nucleotide sequence ID" value="NZ_JACHFN010000012.1"/>
</dbReference>
<dbReference type="Gene3D" id="1.20.120.450">
    <property type="entry name" value="dinb family like domain"/>
    <property type="match status" value="1"/>
</dbReference>
<proteinExistence type="predicted"/>
<protein>
    <recommendedName>
        <fullName evidence="1">DinB-like domain-containing protein</fullName>
    </recommendedName>
</protein>
<accession>A0A7W8LR10</accession>
<evidence type="ECO:0000259" key="1">
    <source>
        <dbReference type="Pfam" id="PF12867"/>
    </source>
</evidence>
<dbReference type="InterPro" id="IPR034660">
    <property type="entry name" value="DinB/YfiT-like"/>
</dbReference>
<feature type="domain" description="DinB-like" evidence="1">
    <location>
        <begin position="28"/>
        <end position="164"/>
    </location>
</feature>
<dbReference type="EMBL" id="JACHFN010000012">
    <property type="protein sequence ID" value="MBB5235401.1"/>
    <property type="molecule type" value="Genomic_DNA"/>
</dbReference>
<reference evidence="2 3" key="1">
    <citation type="submission" date="2020-08" db="EMBL/GenBank/DDBJ databases">
        <title>Genomic Encyclopedia of Type Strains, Phase IV (KMG-IV): sequencing the most valuable type-strain genomes for metagenomic binning, comparative biology and taxonomic classification.</title>
        <authorList>
            <person name="Goeker M."/>
        </authorList>
    </citation>
    <scope>NUCLEOTIDE SEQUENCE [LARGE SCALE GENOMIC DNA]</scope>
    <source>
        <strain evidence="2 3">DSM 101791</strain>
    </source>
</reference>
<dbReference type="Proteomes" id="UP000525389">
    <property type="component" value="Unassembled WGS sequence"/>
</dbReference>
<evidence type="ECO:0000313" key="2">
    <source>
        <dbReference type="EMBL" id="MBB5235401.1"/>
    </source>
</evidence>
<dbReference type="SUPFAM" id="SSF109854">
    <property type="entry name" value="DinB/YfiT-like putative metalloenzymes"/>
    <property type="match status" value="1"/>
</dbReference>
<comment type="caution">
    <text evidence="2">The sequence shown here is derived from an EMBL/GenBank/DDBJ whole genome shotgun (WGS) entry which is preliminary data.</text>
</comment>
<dbReference type="InterPro" id="IPR024775">
    <property type="entry name" value="DinB-like"/>
</dbReference>